<keyword evidence="1 6" id="KW-0732">Signal</keyword>
<evidence type="ECO:0000256" key="1">
    <source>
        <dbReference type="ARBA" id="ARBA00022729"/>
    </source>
</evidence>
<sequence>MKMGFRAVFAALCTLTLLQGCAELKLNKPTDELYRDGEASFQKGKYEDAVIQWRRVKESFPPPELSARVEINIADAYFLNKDYIEAAAEYENFRKLHPNHELMGYALYGQGLSNFKQIKGIDTDQTPVKNALSLFESYTKLYPGGANLPDVQARIVDCRDKQLQYELYVGKFYLRTGSYPAAIARFEEALKGFGDLPRSDETLFYLGSAYVENGQKPKGQEVYTRLLKEHATSSFVPEVKKAMAAL</sequence>
<dbReference type="Gene3D" id="1.25.40.10">
    <property type="entry name" value="Tetratricopeptide repeat domain"/>
    <property type="match status" value="1"/>
</dbReference>
<feature type="signal peptide" evidence="6">
    <location>
        <begin position="1"/>
        <end position="22"/>
    </location>
</feature>
<keyword evidence="4" id="KW-0998">Cell outer membrane</keyword>
<evidence type="ECO:0000313" key="8">
    <source>
        <dbReference type="EMBL" id="ABL00248.1"/>
    </source>
</evidence>
<evidence type="ECO:0000256" key="2">
    <source>
        <dbReference type="ARBA" id="ARBA00023136"/>
    </source>
</evidence>
<dbReference type="PANTHER" id="PTHR37423">
    <property type="entry name" value="SOLUBLE LYTIC MUREIN TRANSGLYCOSYLASE-RELATED"/>
    <property type="match status" value="1"/>
</dbReference>
<dbReference type="OrthoDB" id="9781894at2"/>
<dbReference type="EMBL" id="CP000482">
    <property type="protein sequence ID" value="ABL00248.1"/>
    <property type="molecule type" value="Genomic_DNA"/>
</dbReference>
<dbReference type="PROSITE" id="PS51257">
    <property type="entry name" value="PROKAR_LIPOPROTEIN"/>
    <property type="match status" value="1"/>
</dbReference>
<dbReference type="InterPro" id="IPR039565">
    <property type="entry name" value="BamD-like"/>
</dbReference>
<dbReference type="HAMAP" id="MF_00922">
    <property type="entry name" value="OM_assembly_BamD"/>
    <property type="match status" value="1"/>
</dbReference>
<feature type="domain" description="Outer membrane lipoprotein BamD-like" evidence="7">
    <location>
        <begin position="28"/>
        <end position="217"/>
    </location>
</feature>
<evidence type="ECO:0000256" key="3">
    <source>
        <dbReference type="ARBA" id="ARBA00023139"/>
    </source>
</evidence>
<proteinExistence type="inferred from homology"/>
<evidence type="ECO:0000259" key="7">
    <source>
        <dbReference type="Pfam" id="PF13525"/>
    </source>
</evidence>
<feature type="chain" id="PRO_5009006513" evidence="6">
    <location>
        <begin position="23"/>
        <end position="246"/>
    </location>
</feature>
<dbReference type="eggNOG" id="COG4105">
    <property type="taxonomic scope" value="Bacteria"/>
</dbReference>
<dbReference type="KEGG" id="ppd:Ppro_2643"/>
<organism evidence="8 9">
    <name type="scientific">Pelobacter propionicus (strain DSM 2379 / NBRC 103807 / OttBd1)</name>
    <dbReference type="NCBI Taxonomy" id="338966"/>
    <lineage>
        <taxon>Bacteria</taxon>
        <taxon>Pseudomonadati</taxon>
        <taxon>Thermodesulfobacteriota</taxon>
        <taxon>Desulfuromonadia</taxon>
        <taxon>Desulfuromonadales</taxon>
        <taxon>Desulfuromonadaceae</taxon>
        <taxon>Pelobacter</taxon>
    </lineage>
</organism>
<dbReference type="RefSeq" id="WP_011736500.1">
    <property type="nucleotide sequence ID" value="NC_008609.1"/>
</dbReference>
<keyword evidence="2" id="KW-0472">Membrane</keyword>
<gene>
    <name evidence="8" type="ordered locus">Ppro_2643</name>
</gene>
<evidence type="ECO:0000313" key="9">
    <source>
        <dbReference type="Proteomes" id="UP000006732"/>
    </source>
</evidence>
<keyword evidence="5" id="KW-0449">Lipoprotein</keyword>
<evidence type="ECO:0000256" key="4">
    <source>
        <dbReference type="ARBA" id="ARBA00023237"/>
    </source>
</evidence>
<dbReference type="InterPro" id="IPR017689">
    <property type="entry name" value="BamD"/>
</dbReference>
<keyword evidence="9" id="KW-1185">Reference proteome</keyword>
<dbReference type="Pfam" id="PF13525">
    <property type="entry name" value="YfiO"/>
    <property type="match status" value="1"/>
</dbReference>
<name>A1ASC7_PELPD</name>
<dbReference type="STRING" id="338966.Ppro_2643"/>
<dbReference type="PANTHER" id="PTHR37423:SF1">
    <property type="entry name" value="OUTER MEMBRANE PROTEIN ASSEMBLY FACTOR BAMD"/>
    <property type="match status" value="1"/>
</dbReference>
<dbReference type="Proteomes" id="UP000006732">
    <property type="component" value="Chromosome"/>
</dbReference>
<protein>
    <submittedName>
        <fullName evidence="8">Tetratricopeptide TPR_2 repeat protein</fullName>
    </submittedName>
</protein>
<dbReference type="GO" id="GO:1990063">
    <property type="term" value="C:Bam protein complex"/>
    <property type="evidence" value="ECO:0007669"/>
    <property type="project" value="TreeGrafter"/>
</dbReference>
<keyword evidence="3" id="KW-0564">Palmitate</keyword>
<dbReference type="SUPFAM" id="SSF48452">
    <property type="entry name" value="TPR-like"/>
    <property type="match status" value="1"/>
</dbReference>
<dbReference type="NCBIfam" id="TIGR03302">
    <property type="entry name" value="OM_YfiO"/>
    <property type="match status" value="1"/>
</dbReference>
<dbReference type="GO" id="GO:0051205">
    <property type="term" value="P:protein insertion into membrane"/>
    <property type="evidence" value="ECO:0007669"/>
    <property type="project" value="TreeGrafter"/>
</dbReference>
<dbReference type="InterPro" id="IPR011990">
    <property type="entry name" value="TPR-like_helical_dom_sf"/>
</dbReference>
<reference evidence="8 9" key="1">
    <citation type="submission" date="2006-10" db="EMBL/GenBank/DDBJ databases">
        <title>Complete sequence of chromosome of Pelobacter propionicus DSM 2379.</title>
        <authorList>
            <consortium name="US DOE Joint Genome Institute"/>
            <person name="Copeland A."/>
            <person name="Lucas S."/>
            <person name="Lapidus A."/>
            <person name="Barry K."/>
            <person name="Detter J.C."/>
            <person name="Glavina del Rio T."/>
            <person name="Hammon N."/>
            <person name="Israni S."/>
            <person name="Dalin E."/>
            <person name="Tice H."/>
            <person name="Pitluck S."/>
            <person name="Saunders E."/>
            <person name="Brettin T."/>
            <person name="Bruce D."/>
            <person name="Han C."/>
            <person name="Tapia R."/>
            <person name="Schmutz J."/>
            <person name="Larimer F."/>
            <person name="Land M."/>
            <person name="Hauser L."/>
            <person name="Kyrpides N."/>
            <person name="Kim E."/>
            <person name="Lovley D."/>
            <person name="Richardson P."/>
        </authorList>
    </citation>
    <scope>NUCLEOTIDE SEQUENCE [LARGE SCALE GENOMIC DNA]</scope>
    <source>
        <strain evidence="9">DSM 2379 / NBRC 103807 / OttBd1</strain>
    </source>
</reference>
<accession>A1ASC7</accession>
<evidence type="ECO:0000256" key="5">
    <source>
        <dbReference type="ARBA" id="ARBA00023288"/>
    </source>
</evidence>
<dbReference type="HOGENOM" id="CLU_065982_2_1_7"/>
<dbReference type="AlphaFoldDB" id="A1ASC7"/>
<evidence type="ECO:0000256" key="6">
    <source>
        <dbReference type="SAM" id="SignalP"/>
    </source>
</evidence>